<feature type="compositionally biased region" description="Basic and acidic residues" evidence="1">
    <location>
        <begin position="215"/>
        <end position="226"/>
    </location>
</feature>
<reference evidence="2 3" key="1">
    <citation type="submission" date="2018-06" db="EMBL/GenBank/DDBJ databases">
        <authorList>
            <person name="Strepis N."/>
        </authorList>
    </citation>
    <scope>NUCLEOTIDE SEQUENCE [LARGE SCALE GENOMIC DNA]</scope>
    <source>
        <strain evidence="2">LUCI</strain>
    </source>
</reference>
<evidence type="ECO:0000313" key="2">
    <source>
        <dbReference type="EMBL" id="VBB09736.1"/>
    </source>
</evidence>
<dbReference type="Gene3D" id="3.40.50.300">
    <property type="entry name" value="P-loop containing nucleotide triphosphate hydrolases"/>
    <property type="match status" value="3"/>
</dbReference>
<dbReference type="InterPro" id="IPR027417">
    <property type="entry name" value="P-loop_NTPase"/>
</dbReference>
<organism evidence="2 3">
    <name type="scientific">Lucifera butyrica</name>
    <dbReference type="NCBI Taxonomy" id="1351585"/>
    <lineage>
        <taxon>Bacteria</taxon>
        <taxon>Bacillati</taxon>
        <taxon>Bacillota</taxon>
        <taxon>Negativicutes</taxon>
        <taxon>Veillonellales</taxon>
        <taxon>Veillonellaceae</taxon>
        <taxon>Lucifera</taxon>
    </lineage>
</organism>
<keyword evidence="3" id="KW-1185">Reference proteome</keyword>
<accession>A0A498RAI9</accession>
<gene>
    <name evidence="2" type="ORF">LUCI_5034</name>
</gene>
<evidence type="ECO:0000256" key="1">
    <source>
        <dbReference type="SAM" id="MobiDB-lite"/>
    </source>
</evidence>
<dbReference type="PANTHER" id="PTHR10285">
    <property type="entry name" value="URIDINE KINASE"/>
    <property type="match status" value="1"/>
</dbReference>
<dbReference type="Proteomes" id="UP000277811">
    <property type="component" value="Unassembled WGS sequence"/>
</dbReference>
<proteinExistence type="predicted"/>
<dbReference type="AlphaFoldDB" id="A0A498RAI9"/>
<dbReference type="EMBL" id="UPPP01000133">
    <property type="protein sequence ID" value="VBB09736.1"/>
    <property type="molecule type" value="Genomic_DNA"/>
</dbReference>
<dbReference type="SUPFAM" id="SSF52540">
    <property type="entry name" value="P-loop containing nucleoside triphosphate hydrolases"/>
    <property type="match status" value="1"/>
</dbReference>
<evidence type="ECO:0000313" key="3">
    <source>
        <dbReference type="Proteomes" id="UP000277811"/>
    </source>
</evidence>
<sequence length="236" mass="26305">MEVVYNADLTVLTRMVIQAYESSKRERFLLGITGIPAAGKSTLAGGLMRQVNQVLREEAAIMIPMDGFHYSNERLAQEGLLALKGIPATFDDAGFVGLIRKIRTAGREKIFCPAYDRGLHNPVTAAICVEPGHKIIIVEGNYLLLEAPPWQELTALIDEFWFIDVSSAVSRERLLQRHALSGRSREEALRKIDSTDKPNAELILQTRSRADKIIHLKEREETDGLPKKGNGSHFGE</sequence>
<protein>
    <recommendedName>
        <fullName evidence="4">Phosphoribulokinase/uridine kinase</fullName>
    </recommendedName>
</protein>
<dbReference type="OrthoDB" id="1550976at2"/>
<evidence type="ECO:0008006" key="4">
    <source>
        <dbReference type="Google" id="ProtNLM"/>
    </source>
</evidence>
<feature type="region of interest" description="Disordered" evidence="1">
    <location>
        <begin position="215"/>
        <end position="236"/>
    </location>
</feature>
<dbReference type="RefSeq" id="WP_122630553.1">
    <property type="nucleotide sequence ID" value="NZ_UPPP01000133.1"/>
</dbReference>
<name>A0A498RAI9_9FIRM</name>